<evidence type="ECO:0000313" key="3">
    <source>
        <dbReference type="Proteomes" id="UP000054337"/>
    </source>
</evidence>
<dbReference type="HOGENOM" id="CLU_118183_0_0_1"/>
<evidence type="ECO:0000313" key="2">
    <source>
        <dbReference type="EMBL" id="EUN23069.1"/>
    </source>
</evidence>
<name>W7E7L7_BIPV3</name>
<dbReference type="GeneID" id="26257076"/>
<organism evidence="2 3">
    <name type="scientific">Bipolaris victoriae (strain FI3)</name>
    <name type="common">Victoria blight of oats agent</name>
    <name type="synonym">Cochliobolus victoriae</name>
    <dbReference type="NCBI Taxonomy" id="930091"/>
    <lineage>
        <taxon>Eukaryota</taxon>
        <taxon>Fungi</taxon>
        <taxon>Dikarya</taxon>
        <taxon>Ascomycota</taxon>
        <taxon>Pezizomycotina</taxon>
        <taxon>Dothideomycetes</taxon>
        <taxon>Pleosporomycetidae</taxon>
        <taxon>Pleosporales</taxon>
        <taxon>Pleosporineae</taxon>
        <taxon>Pleosporaceae</taxon>
        <taxon>Bipolaris</taxon>
    </lineage>
</organism>
<reference evidence="2 3" key="1">
    <citation type="journal article" date="2013" name="PLoS Genet.">
        <title>Comparative genome structure, secondary metabolite, and effector coding capacity across Cochliobolus pathogens.</title>
        <authorList>
            <person name="Condon B.J."/>
            <person name="Leng Y."/>
            <person name="Wu D."/>
            <person name="Bushley K.E."/>
            <person name="Ohm R.A."/>
            <person name="Otillar R."/>
            <person name="Martin J."/>
            <person name="Schackwitz W."/>
            <person name="Grimwood J."/>
            <person name="MohdZainudin N."/>
            <person name="Xue C."/>
            <person name="Wang R."/>
            <person name="Manning V.A."/>
            <person name="Dhillon B."/>
            <person name="Tu Z.J."/>
            <person name="Steffenson B.J."/>
            <person name="Salamov A."/>
            <person name="Sun H."/>
            <person name="Lowry S."/>
            <person name="LaButti K."/>
            <person name="Han J."/>
            <person name="Copeland A."/>
            <person name="Lindquist E."/>
            <person name="Barry K."/>
            <person name="Schmutz J."/>
            <person name="Baker S.E."/>
            <person name="Ciuffetti L.M."/>
            <person name="Grigoriev I.V."/>
            <person name="Zhong S."/>
            <person name="Turgeon B.G."/>
        </authorList>
    </citation>
    <scope>NUCLEOTIDE SEQUENCE [LARGE SCALE GENOMIC DNA]</scope>
    <source>
        <strain evidence="2 3">FI3</strain>
    </source>
</reference>
<keyword evidence="3" id="KW-1185">Reference proteome</keyword>
<accession>W7E7L7</accession>
<dbReference type="OrthoDB" id="10428162at2759"/>
<dbReference type="AlphaFoldDB" id="W7E7L7"/>
<protein>
    <submittedName>
        <fullName evidence="2">Uncharacterized protein</fullName>
    </submittedName>
</protein>
<feature type="compositionally biased region" description="Low complexity" evidence="1">
    <location>
        <begin position="76"/>
        <end position="88"/>
    </location>
</feature>
<dbReference type="Proteomes" id="UP000054337">
    <property type="component" value="Unassembled WGS sequence"/>
</dbReference>
<feature type="region of interest" description="Disordered" evidence="1">
    <location>
        <begin position="70"/>
        <end position="92"/>
    </location>
</feature>
<dbReference type="EMBL" id="KI968795">
    <property type="protein sequence ID" value="EUN23069.1"/>
    <property type="molecule type" value="Genomic_DNA"/>
</dbReference>
<feature type="region of interest" description="Disordered" evidence="1">
    <location>
        <begin position="26"/>
        <end position="47"/>
    </location>
</feature>
<gene>
    <name evidence="2" type="ORF">COCVIDRAFT_41198</name>
</gene>
<sequence length="200" mass="20795">MPFPAAFGLPALPACLPIIHRPYRGCSRPPSPRPSSSSPHPVPAPAPAPLHIPSPSYPILDSATPIPRPNPIARLSPASPSTSPAAATGRHSTLGPHLISSSPACPPILLSRLCSLPFIFLFGLSAALLASAPVSGRPFFPGHYLAVPDARCTCYCTSLWPTSGTRRLACCLCATICRQCAAPPVPLHNICLSAAVCFVT</sequence>
<dbReference type="RefSeq" id="XP_014552651.1">
    <property type="nucleotide sequence ID" value="XM_014697165.1"/>
</dbReference>
<proteinExistence type="predicted"/>
<evidence type="ECO:0000256" key="1">
    <source>
        <dbReference type="SAM" id="MobiDB-lite"/>
    </source>
</evidence>